<dbReference type="STRING" id="137246.A0A401RRV0"/>
<keyword evidence="5 8" id="KW-0472">Membrane</keyword>
<reference evidence="9 10" key="1">
    <citation type="journal article" date="2018" name="Nat. Ecol. Evol.">
        <title>Shark genomes provide insights into elasmobranch evolution and the origin of vertebrates.</title>
        <authorList>
            <person name="Hara Y"/>
            <person name="Yamaguchi K"/>
            <person name="Onimaru K"/>
            <person name="Kadota M"/>
            <person name="Koyanagi M"/>
            <person name="Keeley SD"/>
            <person name="Tatsumi K"/>
            <person name="Tanaka K"/>
            <person name="Motone F"/>
            <person name="Kageyama Y"/>
            <person name="Nozu R"/>
            <person name="Adachi N"/>
            <person name="Nishimura O"/>
            <person name="Nakagawa R"/>
            <person name="Tanegashima C"/>
            <person name="Kiyatake I"/>
            <person name="Matsumoto R"/>
            <person name="Murakumo K"/>
            <person name="Nishida K"/>
            <person name="Terakita A"/>
            <person name="Kuratani S"/>
            <person name="Sato K"/>
            <person name="Hyodo S Kuraku.S."/>
        </authorList>
    </citation>
    <scope>NUCLEOTIDE SEQUENCE [LARGE SCALE GENOMIC DNA]</scope>
</reference>
<feature type="transmembrane region" description="Helical" evidence="8">
    <location>
        <begin position="125"/>
        <end position="144"/>
    </location>
</feature>
<comment type="subcellular location">
    <subcellularLocation>
        <location evidence="1">Cell projection</location>
        <location evidence="1">Cilium</location>
    </subcellularLocation>
    <subcellularLocation>
        <location evidence="2">Membrane</location>
        <topology evidence="2">Multi-pass membrane protein</topology>
    </subcellularLocation>
</comment>
<dbReference type="AlphaFoldDB" id="A0A401RRV0"/>
<dbReference type="Proteomes" id="UP000287033">
    <property type="component" value="Unassembled WGS sequence"/>
</dbReference>
<evidence type="ECO:0000256" key="2">
    <source>
        <dbReference type="ARBA" id="ARBA00004141"/>
    </source>
</evidence>
<dbReference type="Pfam" id="PF09799">
    <property type="entry name" value="Transmemb_17"/>
    <property type="match status" value="1"/>
</dbReference>
<gene>
    <name evidence="9" type="ORF">chiPu_0019427</name>
</gene>
<evidence type="ECO:0000256" key="3">
    <source>
        <dbReference type="ARBA" id="ARBA00022692"/>
    </source>
</evidence>
<evidence type="ECO:0000256" key="4">
    <source>
        <dbReference type="ARBA" id="ARBA00022989"/>
    </source>
</evidence>
<organism evidence="9 10">
    <name type="scientific">Chiloscyllium punctatum</name>
    <name type="common">Brownbanded bambooshark</name>
    <name type="synonym">Hemiscyllium punctatum</name>
    <dbReference type="NCBI Taxonomy" id="137246"/>
    <lineage>
        <taxon>Eukaryota</taxon>
        <taxon>Metazoa</taxon>
        <taxon>Chordata</taxon>
        <taxon>Craniata</taxon>
        <taxon>Vertebrata</taxon>
        <taxon>Chondrichthyes</taxon>
        <taxon>Elasmobranchii</taxon>
        <taxon>Galeomorphii</taxon>
        <taxon>Galeoidea</taxon>
        <taxon>Orectolobiformes</taxon>
        <taxon>Hemiscylliidae</taxon>
        <taxon>Chiloscyllium</taxon>
    </lineage>
</organism>
<evidence type="ECO:0000256" key="5">
    <source>
        <dbReference type="ARBA" id="ARBA00023136"/>
    </source>
</evidence>
<feature type="transmembrane region" description="Helical" evidence="8">
    <location>
        <begin position="51"/>
        <end position="72"/>
    </location>
</feature>
<feature type="transmembrane region" description="Helical" evidence="8">
    <location>
        <begin position="92"/>
        <end position="113"/>
    </location>
</feature>
<dbReference type="GO" id="GO:0016020">
    <property type="term" value="C:membrane"/>
    <property type="evidence" value="ECO:0007669"/>
    <property type="project" value="UniProtKB-SubCell"/>
</dbReference>
<evidence type="ECO:0000313" key="9">
    <source>
        <dbReference type="EMBL" id="GCC20859.1"/>
    </source>
</evidence>
<proteinExistence type="predicted"/>
<sequence length="219" mass="25331">MEQISLLAMSLYSSLPHNISQNLTNFSGSLFISTKTGDCGNGHNNISANEVVSSLPLQMTLYFNVFFFPFWWTSEVTMLQLKYSLLPGYYQWLLLMAVTILTLIECVRLYLGYMGNLQEKLPELAGFWLLSFTIQLPIILFFLTDRSIIILPLEQTIHILYLTFLVFELIVGFQALRQMTNHFATRFYLQHFQKPEHSQQNKMRQGTSIRHGKNSVSNV</sequence>
<keyword evidence="10" id="KW-1185">Reference proteome</keyword>
<feature type="compositionally biased region" description="Polar residues" evidence="7">
    <location>
        <begin position="200"/>
        <end position="219"/>
    </location>
</feature>
<keyword evidence="6" id="KW-0966">Cell projection</keyword>
<feature type="region of interest" description="Disordered" evidence="7">
    <location>
        <begin position="195"/>
        <end position="219"/>
    </location>
</feature>
<evidence type="ECO:0000256" key="8">
    <source>
        <dbReference type="SAM" id="Phobius"/>
    </source>
</evidence>
<dbReference type="InterPro" id="IPR019184">
    <property type="entry name" value="Uncharacterised_TM-17"/>
</dbReference>
<feature type="transmembrane region" description="Helical" evidence="8">
    <location>
        <begin position="156"/>
        <end position="176"/>
    </location>
</feature>
<evidence type="ECO:0000256" key="7">
    <source>
        <dbReference type="SAM" id="MobiDB-lite"/>
    </source>
</evidence>
<dbReference type="GO" id="GO:0035869">
    <property type="term" value="C:ciliary transition zone"/>
    <property type="evidence" value="ECO:0007669"/>
    <property type="project" value="TreeGrafter"/>
</dbReference>
<keyword evidence="4 8" id="KW-1133">Transmembrane helix</keyword>
<dbReference type="PANTHER" id="PTHR13531:SF4">
    <property type="entry name" value="TRANSMEMBRANE PROTEIN 17B"/>
    <property type="match status" value="1"/>
</dbReference>
<protein>
    <recommendedName>
        <fullName evidence="11">Transmembrane protein 17B</fullName>
    </recommendedName>
</protein>
<evidence type="ECO:0000256" key="1">
    <source>
        <dbReference type="ARBA" id="ARBA00004138"/>
    </source>
</evidence>
<dbReference type="OMA" id="FINNKTW"/>
<keyword evidence="3 8" id="KW-0812">Transmembrane</keyword>
<name>A0A401RRV0_CHIPU</name>
<evidence type="ECO:0008006" key="11">
    <source>
        <dbReference type="Google" id="ProtNLM"/>
    </source>
</evidence>
<dbReference type="EMBL" id="BEZZ01001983">
    <property type="protein sequence ID" value="GCC20859.1"/>
    <property type="molecule type" value="Genomic_DNA"/>
</dbReference>
<accession>A0A401RRV0</accession>
<dbReference type="GO" id="GO:1905515">
    <property type="term" value="P:non-motile cilium assembly"/>
    <property type="evidence" value="ECO:0007669"/>
    <property type="project" value="TreeGrafter"/>
</dbReference>
<evidence type="ECO:0000256" key="6">
    <source>
        <dbReference type="ARBA" id="ARBA00023273"/>
    </source>
</evidence>
<dbReference type="OrthoDB" id="311720at2759"/>
<dbReference type="PANTHER" id="PTHR13531">
    <property type="entry name" value="GEO07735P1-RELATED-RELATED"/>
    <property type="match status" value="1"/>
</dbReference>
<evidence type="ECO:0000313" key="10">
    <source>
        <dbReference type="Proteomes" id="UP000287033"/>
    </source>
</evidence>
<comment type="caution">
    <text evidence="9">The sequence shown here is derived from an EMBL/GenBank/DDBJ whole genome shotgun (WGS) entry which is preliminary data.</text>
</comment>